<evidence type="ECO:0000313" key="12">
    <source>
        <dbReference type="WBParaSite" id="jg409.2"/>
    </source>
</evidence>
<sequence>MCITAMKQYESKSLEELRVEDYLANRKVGTSTGSNLFGTQNTSSISQGGGLTFNSTSTTTTAGTFGAPAAATNLFGNTGVSNQDLLLLEQVLQNLCLAAIQLHQRFRNPHKHRCLGPPLVSSQVLEVRLRDEHLWKPACFKAWTFWKCTSVGSTPSIFGAPQQSTPQTSLFGTGGGGLFGPSQNSNTPGSIFGSTQSSAPQASLFGNNANTLQKPAQSSLFGATNTQQPNFAGNTAFNNAGSPPIMLGSNVDVASIQHAIIDAQLSTLPYGDSPLLRMSTQSPKEEKVKSPPITSTGLQRQLRFLSSRLRSCANIHATSNNLPIAGVDLNCSATSGNFSYKPLISLPSVGFGAALGLNSSNRLYSPAGPSSQKNRSYLAQDPRRAKALDISVVHKSSPSTFSPASATNLDTYTPMGNKQNLTDQSFVVVPPLGIDGQGFNGGDSTFPTNDDSIGARSPLVDRSSKSPNSIYCQPTKEAIEDTFADGAYNIEGLTVGRLGYGSVFWRGPLRLTNLNLDDIVHFRSKEIIVYPDESKKPEVGSELNRPAEVSLERVWPVGKDKQIIKDSDELAKLKFREKLERICLKMGATFKDYQPATGTWQFSVPHFSKYGLLDDDDEVIAVPTPEELDLLDDQRKQQAVVQRAKQPFREIQMLEELICLDLCGAGCIRGLDLDGMRLSTKKFKYDGSLYEQKSLSGESPSNIDESECSSLKLRSPINSFTGLTSCMLKNSVLSSSGLGIKAFSFNARRSCRLGFGQKFILISPTEHQFLTSVNISTISIVPCVEQYFKDYLESARRSSELKVFKKSELLRFNPPSLFLKLLDLFVVDAKKVLGRDADREKEISSMCECLLLPALPDREILQRVRFGAWLRHQLSRHCDAVRQNSKNSEDKFFAVYTYLVNGSVQKAVETARHRRLYNLALLISLFSVPAATPMQDRIFEQVKRTLQRKKNTMKVFANRKQSMLLWNFVLPVSTGCKCSV</sequence>
<dbReference type="SUPFAM" id="SSF82215">
    <property type="entry name" value="C-terminal autoproteolytic domain of nucleoporin nup98"/>
    <property type="match status" value="1"/>
</dbReference>
<protein>
    <submittedName>
        <fullName evidence="12">Peptidase S59 domain-containing protein</fullName>
    </submittedName>
</protein>
<evidence type="ECO:0000256" key="1">
    <source>
        <dbReference type="ARBA" id="ARBA00004567"/>
    </source>
</evidence>
<feature type="domain" description="Peptidase S59" evidence="10">
    <location>
        <begin position="467"/>
        <end position="607"/>
    </location>
</feature>
<evidence type="ECO:0000256" key="6">
    <source>
        <dbReference type="ARBA" id="ARBA00023010"/>
    </source>
</evidence>
<keyword evidence="5" id="KW-0653">Protein transport</keyword>
<dbReference type="GO" id="GO:0034398">
    <property type="term" value="P:telomere tethering at nuclear periphery"/>
    <property type="evidence" value="ECO:0007669"/>
    <property type="project" value="TreeGrafter"/>
</dbReference>
<reference evidence="12" key="1">
    <citation type="submission" date="2022-11" db="UniProtKB">
        <authorList>
            <consortium name="WormBaseParasite"/>
        </authorList>
    </citation>
    <scope>IDENTIFICATION</scope>
</reference>
<dbReference type="GO" id="GO:0006606">
    <property type="term" value="P:protein import into nucleus"/>
    <property type="evidence" value="ECO:0007669"/>
    <property type="project" value="TreeGrafter"/>
</dbReference>
<evidence type="ECO:0000256" key="7">
    <source>
        <dbReference type="ARBA" id="ARBA00023132"/>
    </source>
</evidence>
<keyword evidence="8" id="KW-0539">Nucleus</keyword>
<dbReference type="InterPro" id="IPR025574">
    <property type="entry name" value="Nucleoporin_FG_rpt"/>
</dbReference>
<keyword evidence="7" id="KW-0906">Nuclear pore complex</keyword>
<feature type="region of interest" description="Disordered" evidence="9">
    <location>
        <begin position="182"/>
        <end position="209"/>
    </location>
</feature>
<dbReference type="InterPro" id="IPR036903">
    <property type="entry name" value="Nup98_auto-Pept-S59_dom_sf"/>
</dbReference>
<organism evidence="11 12">
    <name type="scientific">Ditylenchus dipsaci</name>
    <dbReference type="NCBI Taxonomy" id="166011"/>
    <lineage>
        <taxon>Eukaryota</taxon>
        <taxon>Metazoa</taxon>
        <taxon>Ecdysozoa</taxon>
        <taxon>Nematoda</taxon>
        <taxon>Chromadorea</taxon>
        <taxon>Rhabditida</taxon>
        <taxon>Tylenchina</taxon>
        <taxon>Tylenchomorpha</taxon>
        <taxon>Sphaerularioidea</taxon>
        <taxon>Anguinidae</taxon>
        <taxon>Anguininae</taxon>
        <taxon>Ditylenchus</taxon>
    </lineage>
</organism>
<dbReference type="PROSITE" id="PS51434">
    <property type="entry name" value="NUP_C"/>
    <property type="match status" value="1"/>
</dbReference>
<feature type="region of interest" description="Disordered" evidence="9">
    <location>
        <begin position="446"/>
        <end position="468"/>
    </location>
</feature>
<dbReference type="Gene3D" id="3.30.1610.10">
    <property type="entry name" value="Peptidase S59, nucleoporin"/>
    <property type="match status" value="1"/>
</dbReference>
<keyword evidence="3" id="KW-0813">Transport</keyword>
<dbReference type="AlphaFoldDB" id="A0A915EAI1"/>
<dbReference type="InterPro" id="IPR037665">
    <property type="entry name" value="Nucleoporin_S59-like"/>
</dbReference>
<dbReference type="GO" id="GO:0003723">
    <property type="term" value="F:RNA binding"/>
    <property type="evidence" value="ECO:0007669"/>
    <property type="project" value="TreeGrafter"/>
</dbReference>
<evidence type="ECO:0000256" key="4">
    <source>
        <dbReference type="ARBA" id="ARBA00022816"/>
    </source>
</evidence>
<evidence type="ECO:0000256" key="9">
    <source>
        <dbReference type="SAM" id="MobiDB-lite"/>
    </source>
</evidence>
<dbReference type="GO" id="GO:0008139">
    <property type="term" value="F:nuclear localization sequence binding"/>
    <property type="evidence" value="ECO:0007669"/>
    <property type="project" value="TreeGrafter"/>
</dbReference>
<dbReference type="GO" id="GO:0000973">
    <property type="term" value="P:post-transcriptional tethering of RNA polymerase II gene DNA at nuclear periphery"/>
    <property type="evidence" value="ECO:0007669"/>
    <property type="project" value="TreeGrafter"/>
</dbReference>
<name>A0A915EAI1_9BILA</name>
<evidence type="ECO:0000256" key="8">
    <source>
        <dbReference type="ARBA" id="ARBA00023242"/>
    </source>
</evidence>
<dbReference type="WBParaSite" id="jg409.2">
    <property type="protein sequence ID" value="jg409.2"/>
    <property type="gene ID" value="jg409"/>
</dbReference>
<keyword evidence="11" id="KW-1185">Reference proteome</keyword>
<feature type="compositionally biased region" description="Polar residues" evidence="9">
    <location>
        <begin position="184"/>
        <end position="209"/>
    </location>
</feature>
<dbReference type="Proteomes" id="UP000887574">
    <property type="component" value="Unplaced"/>
</dbReference>
<evidence type="ECO:0000256" key="5">
    <source>
        <dbReference type="ARBA" id="ARBA00022927"/>
    </source>
</evidence>
<dbReference type="GO" id="GO:0044614">
    <property type="term" value="C:nuclear pore cytoplasmic filaments"/>
    <property type="evidence" value="ECO:0007669"/>
    <property type="project" value="TreeGrafter"/>
</dbReference>
<dbReference type="GO" id="GO:0051028">
    <property type="term" value="P:mRNA transport"/>
    <property type="evidence" value="ECO:0007669"/>
    <property type="project" value="UniProtKB-KW"/>
</dbReference>
<keyword evidence="4" id="KW-0509">mRNA transport</keyword>
<comment type="similarity">
    <text evidence="2">Belongs to the nucleoporin GLFG family.</text>
</comment>
<dbReference type="Pfam" id="PF21240">
    <property type="entry name" value="Nup98_GLEBS"/>
    <property type="match status" value="1"/>
</dbReference>
<proteinExistence type="inferred from homology"/>
<dbReference type="PANTHER" id="PTHR23198:SF6">
    <property type="entry name" value="NUCLEAR PORE COMPLEX PROTEIN NUP98-NUP96"/>
    <property type="match status" value="1"/>
</dbReference>
<evidence type="ECO:0000313" key="11">
    <source>
        <dbReference type="Proteomes" id="UP000887574"/>
    </source>
</evidence>
<comment type="subcellular location">
    <subcellularLocation>
        <location evidence="1">Nucleus</location>
        <location evidence="1">Nuclear pore complex</location>
    </subcellularLocation>
</comment>
<keyword evidence="6" id="KW-0811">Translocation</keyword>
<evidence type="ECO:0000259" key="10">
    <source>
        <dbReference type="PROSITE" id="PS51434"/>
    </source>
</evidence>
<dbReference type="Gene3D" id="1.10.10.2360">
    <property type="match status" value="1"/>
</dbReference>
<accession>A0A915EAI1</accession>
<dbReference type="PANTHER" id="PTHR23198">
    <property type="entry name" value="NUCLEOPORIN"/>
    <property type="match status" value="1"/>
</dbReference>
<evidence type="ECO:0000256" key="2">
    <source>
        <dbReference type="ARBA" id="ARBA00008926"/>
    </source>
</evidence>
<dbReference type="GO" id="GO:0006405">
    <property type="term" value="P:RNA export from nucleus"/>
    <property type="evidence" value="ECO:0007669"/>
    <property type="project" value="TreeGrafter"/>
</dbReference>
<dbReference type="InterPro" id="IPR007230">
    <property type="entry name" value="Nup98_auto-Pept-S59_dom"/>
</dbReference>
<dbReference type="GO" id="GO:0017056">
    <property type="term" value="F:structural constituent of nuclear pore"/>
    <property type="evidence" value="ECO:0007669"/>
    <property type="project" value="InterPro"/>
</dbReference>
<dbReference type="Pfam" id="PF13634">
    <property type="entry name" value="Nucleoporin_FG"/>
    <property type="match status" value="2"/>
</dbReference>
<dbReference type="Pfam" id="PF04096">
    <property type="entry name" value="Nucleoporin2"/>
    <property type="match status" value="1"/>
</dbReference>
<evidence type="ECO:0000256" key="3">
    <source>
        <dbReference type="ARBA" id="ARBA00022448"/>
    </source>
</evidence>